<evidence type="ECO:0000259" key="1">
    <source>
        <dbReference type="Pfam" id="PF13472"/>
    </source>
</evidence>
<reference evidence="2 3" key="1">
    <citation type="submission" date="2023-03" db="EMBL/GenBank/DDBJ databases">
        <title>Draft genome sequence of Thalassotalea eurytherma JCM 18482T.</title>
        <authorList>
            <person name="Sawabe T."/>
        </authorList>
    </citation>
    <scope>NUCLEOTIDE SEQUENCE [LARGE SCALE GENOMIC DNA]</scope>
    <source>
        <strain evidence="2 3">JCM 18482</strain>
    </source>
</reference>
<dbReference type="SUPFAM" id="SSF52266">
    <property type="entry name" value="SGNH hydrolase"/>
    <property type="match status" value="1"/>
</dbReference>
<evidence type="ECO:0000313" key="2">
    <source>
        <dbReference type="EMBL" id="GLX83639.1"/>
    </source>
</evidence>
<dbReference type="Pfam" id="PF13472">
    <property type="entry name" value="Lipase_GDSL_2"/>
    <property type="match status" value="1"/>
</dbReference>
<feature type="domain" description="SGNH hydrolase-type esterase" evidence="1">
    <location>
        <begin position="6"/>
        <end position="188"/>
    </location>
</feature>
<keyword evidence="3" id="KW-1185">Reference proteome</keyword>
<dbReference type="RefSeq" id="WP_284209114.1">
    <property type="nucleotide sequence ID" value="NZ_BSSU01000018.1"/>
</dbReference>
<comment type="caution">
    <text evidence="2">The sequence shown here is derived from an EMBL/GenBank/DDBJ whole genome shotgun (WGS) entry which is preliminary data.</text>
</comment>
<dbReference type="EMBL" id="BSSU01000018">
    <property type="protein sequence ID" value="GLX83639.1"/>
    <property type="molecule type" value="Genomic_DNA"/>
</dbReference>
<dbReference type="InterPro" id="IPR013830">
    <property type="entry name" value="SGNH_hydro"/>
</dbReference>
<dbReference type="Proteomes" id="UP001157133">
    <property type="component" value="Unassembled WGS sequence"/>
</dbReference>
<gene>
    <name evidence="2" type="ORF">theurythT_30920</name>
</gene>
<name>A0ABQ6H6Q6_9GAMM</name>
<sequence>MKTVLCFGDSNTWGYEPGTGLRYDESTRWTSLTPMLLENKVSFYEAGLNGRTTNSCDTKRDFRRGTELLKLYLESCRPLSLVIINLGTNDLKKSLQLSVEEIKSGARLLCKQALEFDYSPYDKPQVMLVAPAPLVNSPDLDEEFEQLELENSRKLASTYYQLCQELGIHFLNAGQVVKTSPLDGVHWDKAAHQDFARHLAEVVKAILLGDSCACIEKVGTT</sequence>
<organism evidence="2 3">
    <name type="scientific">Thalassotalea eurytherma</name>
    <dbReference type="NCBI Taxonomy" id="1144278"/>
    <lineage>
        <taxon>Bacteria</taxon>
        <taxon>Pseudomonadati</taxon>
        <taxon>Pseudomonadota</taxon>
        <taxon>Gammaproteobacteria</taxon>
        <taxon>Alteromonadales</taxon>
        <taxon>Colwelliaceae</taxon>
        <taxon>Thalassotalea</taxon>
    </lineage>
</organism>
<dbReference type="InterPro" id="IPR036514">
    <property type="entry name" value="SGNH_hydro_sf"/>
</dbReference>
<dbReference type="Gene3D" id="3.40.50.1110">
    <property type="entry name" value="SGNH hydrolase"/>
    <property type="match status" value="1"/>
</dbReference>
<protein>
    <submittedName>
        <fullName evidence="2">Arylesterase</fullName>
    </submittedName>
</protein>
<proteinExistence type="predicted"/>
<accession>A0ABQ6H6Q6</accession>
<evidence type="ECO:0000313" key="3">
    <source>
        <dbReference type="Proteomes" id="UP001157133"/>
    </source>
</evidence>